<reference evidence="1" key="1">
    <citation type="submission" date="2018-05" db="EMBL/GenBank/DDBJ databases">
        <authorList>
            <person name="Lanie J.A."/>
            <person name="Ng W.-L."/>
            <person name="Kazmierczak K.M."/>
            <person name="Andrzejewski T.M."/>
            <person name="Davidsen T.M."/>
            <person name="Wayne K.J."/>
            <person name="Tettelin H."/>
            <person name="Glass J.I."/>
            <person name="Rusch D."/>
            <person name="Podicherti R."/>
            <person name="Tsui H.-C.T."/>
            <person name="Winkler M.E."/>
        </authorList>
    </citation>
    <scope>NUCLEOTIDE SEQUENCE</scope>
</reference>
<dbReference type="EMBL" id="UINC01004029">
    <property type="protein sequence ID" value="SVA11216.1"/>
    <property type="molecule type" value="Genomic_DNA"/>
</dbReference>
<proteinExistence type="predicted"/>
<protein>
    <submittedName>
        <fullName evidence="1">Uncharacterized protein</fullName>
    </submittedName>
</protein>
<name>A0A381T4R6_9ZZZZ</name>
<sequence length="332" mass="36850">MNLRHVATLVSFVGFALLGVPTADAQTPKTAWGHPDLQGTYTNKTTTPLERPEALADREFLTEEEVVTREQAALDRNAELLQAAARRTQVGGNVGAYNNFWLDGGTRPTGRTSLIFDPPNGRLPALTPEAERIRTAARAARAEADTWEDLELNDRCLIWQAGPPMLPSAYNNNFMVLQTPDHVVIQVEMIHDTRVIPLDGRDHIPSDIRQWNGDMRGRWDGDTLVIETRNLPRTEALAAAVGGDPILLRAANGRSDDTITVTERITRVDADTLNYEFTIDDPTTWVTAFSGEFPMRRLPGDELLYEYACHEGNYSMEGILGGERTLELAGKK</sequence>
<gene>
    <name evidence="1" type="ORF">METZ01_LOCUS64070</name>
</gene>
<organism evidence="1">
    <name type="scientific">marine metagenome</name>
    <dbReference type="NCBI Taxonomy" id="408172"/>
    <lineage>
        <taxon>unclassified sequences</taxon>
        <taxon>metagenomes</taxon>
        <taxon>ecological metagenomes</taxon>
    </lineage>
</organism>
<accession>A0A381T4R6</accession>
<evidence type="ECO:0000313" key="1">
    <source>
        <dbReference type="EMBL" id="SVA11216.1"/>
    </source>
</evidence>
<dbReference type="AlphaFoldDB" id="A0A381T4R6"/>